<name>A0A378VZV3_NEIGO</name>
<dbReference type="EMBL" id="UGRI01000001">
    <property type="protein sequence ID" value="SUA24747.1"/>
    <property type="molecule type" value="Genomic_DNA"/>
</dbReference>
<evidence type="ECO:0000313" key="1">
    <source>
        <dbReference type="EMBL" id="SUA24747.1"/>
    </source>
</evidence>
<protein>
    <submittedName>
        <fullName evidence="1">Cytochrome biogenesis protein</fullName>
    </submittedName>
</protein>
<sequence>MRQGRRSNIKLYAADFAGQRLFWLTGTRSGLQQQYRWLRIPLDKQLKADTFMALREFLKDGKGANVWLPTQPKTHLPKSANNSCWLRKTR</sequence>
<accession>A0A378VZV3</accession>
<dbReference type="AlphaFoldDB" id="A0A378VZV3"/>
<reference evidence="1" key="1">
    <citation type="submission" date="2018-06" db="EMBL/GenBank/DDBJ databases">
        <authorList>
            <consortium name="Pathogen Informatics"/>
            <person name="Doyle S."/>
        </authorList>
    </citation>
    <scope>NUCLEOTIDE SEQUENCE [LARGE SCALE GENOMIC DNA]</scope>
    <source>
        <strain evidence="1">NCTC11421</strain>
    </source>
</reference>
<organism evidence="1">
    <name type="scientific">Neisseria gonorrhoeae</name>
    <dbReference type="NCBI Taxonomy" id="485"/>
    <lineage>
        <taxon>Bacteria</taxon>
        <taxon>Pseudomonadati</taxon>
        <taxon>Pseudomonadota</taxon>
        <taxon>Betaproteobacteria</taxon>
        <taxon>Neisseriales</taxon>
        <taxon>Neisseriaceae</taxon>
        <taxon>Neisseria</taxon>
    </lineage>
</organism>
<proteinExistence type="predicted"/>
<gene>
    <name evidence="1" type="ORF">NCTC11421_02751</name>
</gene>